<dbReference type="Gene3D" id="3.20.20.150">
    <property type="entry name" value="Divalent-metal-dependent TIM barrel enzymes"/>
    <property type="match status" value="1"/>
</dbReference>
<dbReference type="PIRSF" id="PIRSF006241">
    <property type="entry name" value="HyI"/>
    <property type="match status" value="1"/>
</dbReference>
<evidence type="ECO:0000313" key="5">
    <source>
        <dbReference type="EMBL" id="KKK37428.1"/>
    </source>
</evidence>
<evidence type="ECO:0000259" key="4">
    <source>
        <dbReference type="Pfam" id="PF01261"/>
    </source>
</evidence>
<accession>A0A0M2STH5</accession>
<dbReference type="GO" id="GO:0046487">
    <property type="term" value="P:glyoxylate metabolic process"/>
    <property type="evidence" value="ECO:0007669"/>
    <property type="project" value="TreeGrafter"/>
</dbReference>
<evidence type="ECO:0000256" key="1">
    <source>
        <dbReference type="ARBA" id="ARBA00023235"/>
    </source>
</evidence>
<dbReference type="OrthoDB" id="9786584at2"/>
<feature type="domain" description="Xylose isomerase-like TIM barrel" evidence="4">
    <location>
        <begin position="21"/>
        <end position="253"/>
    </location>
</feature>
<dbReference type="SUPFAM" id="SSF51658">
    <property type="entry name" value="Xylose isomerase-like"/>
    <property type="match status" value="1"/>
</dbReference>
<evidence type="ECO:0000256" key="3">
    <source>
        <dbReference type="PIRSR" id="PIRSR006241-50"/>
    </source>
</evidence>
<name>A0A0M2STH5_9BACI</name>
<dbReference type="AlphaFoldDB" id="A0A0M2STH5"/>
<comment type="caution">
    <text evidence="5">The sequence shown here is derived from an EMBL/GenBank/DDBJ whole genome shotgun (WGS) entry which is preliminary data.</text>
</comment>
<protein>
    <submittedName>
        <fullName evidence="5">Hydroxypyruvate isomerase</fullName>
    </submittedName>
</protein>
<reference evidence="5 6" key="1">
    <citation type="submission" date="2015-04" db="EMBL/GenBank/DDBJ databases">
        <title>Taxonomic description and genome sequence of Bacillus campisalis sp. nov., a novel member of the genus Bacillus isolated from solar saltern.</title>
        <authorList>
            <person name="Mathan Kumar R."/>
            <person name="Kaur G."/>
            <person name="Kumar A."/>
            <person name="Singh N.K."/>
            <person name="Kaur N."/>
            <person name="Kumar N."/>
            <person name="Mayilraj S."/>
        </authorList>
    </citation>
    <scope>NUCLEOTIDE SEQUENCE [LARGE SCALE GENOMIC DNA]</scope>
    <source>
        <strain evidence="5 6">SA2-6</strain>
    </source>
</reference>
<feature type="active site" description="Proton donor/acceptor" evidence="3">
    <location>
        <position position="142"/>
    </location>
</feature>
<organism evidence="5 6">
    <name type="scientific">Mesobacillus campisalis</name>
    <dbReference type="NCBI Taxonomy" id="1408103"/>
    <lineage>
        <taxon>Bacteria</taxon>
        <taxon>Bacillati</taxon>
        <taxon>Bacillota</taxon>
        <taxon>Bacilli</taxon>
        <taxon>Bacillales</taxon>
        <taxon>Bacillaceae</taxon>
        <taxon>Mesobacillus</taxon>
    </lineage>
</organism>
<dbReference type="GO" id="GO:0008903">
    <property type="term" value="F:hydroxypyruvate isomerase activity"/>
    <property type="evidence" value="ECO:0007669"/>
    <property type="project" value="TreeGrafter"/>
</dbReference>
<keyword evidence="5" id="KW-0670">Pyruvate</keyword>
<dbReference type="Proteomes" id="UP000034166">
    <property type="component" value="Unassembled WGS sequence"/>
</dbReference>
<dbReference type="InterPro" id="IPR013022">
    <property type="entry name" value="Xyl_isomerase-like_TIM-brl"/>
</dbReference>
<keyword evidence="6" id="KW-1185">Reference proteome</keyword>
<dbReference type="RefSeq" id="WP_046524510.1">
    <property type="nucleotide sequence ID" value="NZ_LAYY01000015.1"/>
</dbReference>
<dbReference type="PATRIC" id="fig|1408103.3.peg.3270"/>
<comment type="similarity">
    <text evidence="2">Belongs to the hyi family.</text>
</comment>
<dbReference type="EMBL" id="LAYY01000015">
    <property type="protein sequence ID" value="KKK37428.1"/>
    <property type="molecule type" value="Genomic_DNA"/>
</dbReference>
<sequence length="254" mass="28934">MKTYAVNLSTIFIEVPFLERFKKAREKGFSFVECQFPYAEKIEDIQNELFRNELSMVLLNLPPGNWDNGDRGMAADPDRVGEFKESVRLGIQYATSLNVANIHCMSGLRPEADQETARKVFAANLQYAAEEMGKHGLNLFIEPINTESIPGYFLNDIHQAAEILGQVNRPNAKLQFDFFHIEKIHGNALELFKNYEHLIGHVQVADSPDRHEPGTGTMDYSMILKHLSENYSGYIGLEYIPQTTSEESLKWLSK</sequence>
<dbReference type="InterPro" id="IPR050417">
    <property type="entry name" value="Sugar_Epim/Isomerase"/>
</dbReference>
<keyword evidence="1 2" id="KW-0413">Isomerase</keyword>
<dbReference type="Pfam" id="PF01261">
    <property type="entry name" value="AP_endonuc_2"/>
    <property type="match status" value="1"/>
</dbReference>
<evidence type="ECO:0000313" key="6">
    <source>
        <dbReference type="Proteomes" id="UP000034166"/>
    </source>
</evidence>
<dbReference type="PANTHER" id="PTHR43489:SF6">
    <property type="entry name" value="HYDROXYPYRUVATE ISOMERASE-RELATED"/>
    <property type="match status" value="1"/>
</dbReference>
<dbReference type="FunFam" id="3.20.20.150:FF:000007">
    <property type="entry name" value="Hydroxypyruvate isomerase"/>
    <property type="match status" value="1"/>
</dbReference>
<gene>
    <name evidence="5" type="ORF">WQ57_14535</name>
</gene>
<dbReference type="PANTHER" id="PTHR43489">
    <property type="entry name" value="ISOMERASE"/>
    <property type="match status" value="1"/>
</dbReference>
<dbReference type="InterPro" id="IPR026040">
    <property type="entry name" value="HyI-like"/>
</dbReference>
<evidence type="ECO:0000256" key="2">
    <source>
        <dbReference type="PIRNR" id="PIRNR006241"/>
    </source>
</evidence>
<feature type="active site" description="Proton donor/acceptor" evidence="3">
    <location>
        <position position="238"/>
    </location>
</feature>
<proteinExistence type="inferred from homology"/>
<dbReference type="InterPro" id="IPR036237">
    <property type="entry name" value="Xyl_isomerase-like_sf"/>
</dbReference>